<evidence type="ECO:0000313" key="3">
    <source>
        <dbReference type="Proteomes" id="UP001066276"/>
    </source>
</evidence>
<name>A0AAV7V4T4_PLEWA</name>
<sequence>MCSPGPGAHVSDGSSLPVDRVLLAQVPGSRHVLASVLCLQWTDSISKRWNPGMDCSASEEAASPRPVRHRAGGDEGVLGDPPVSLACLCRVPPSAQPGLLAAAGWSPALPPRALQLPGIAALQRRLPGIAALQRELPASRLLYNT</sequence>
<reference evidence="2" key="1">
    <citation type="journal article" date="2022" name="bioRxiv">
        <title>Sequencing and chromosome-scale assembly of the giantPleurodeles waltlgenome.</title>
        <authorList>
            <person name="Brown T."/>
            <person name="Elewa A."/>
            <person name="Iarovenko S."/>
            <person name="Subramanian E."/>
            <person name="Araus A.J."/>
            <person name="Petzold A."/>
            <person name="Susuki M."/>
            <person name="Suzuki K.-i.T."/>
            <person name="Hayashi T."/>
            <person name="Toyoda A."/>
            <person name="Oliveira C."/>
            <person name="Osipova E."/>
            <person name="Leigh N.D."/>
            <person name="Simon A."/>
            <person name="Yun M.H."/>
        </authorList>
    </citation>
    <scope>NUCLEOTIDE SEQUENCE</scope>
    <source>
        <strain evidence="2">20211129_DDA</strain>
        <tissue evidence="2">Liver</tissue>
    </source>
</reference>
<comment type="caution">
    <text evidence="2">The sequence shown here is derived from an EMBL/GenBank/DDBJ whole genome shotgun (WGS) entry which is preliminary data.</text>
</comment>
<dbReference type="AlphaFoldDB" id="A0AAV7V4T4"/>
<accession>A0AAV7V4T4</accession>
<protein>
    <submittedName>
        <fullName evidence="2">Uncharacterized protein</fullName>
    </submittedName>
</protein>
<evidence type="ECO:0000313" key="2">
    <source>
        <dbReference type="EMBL" id="KAJ1195023.1"/>
    </source>
</evidence>
<keyword evidence="3" id="KW-1185">Reference proteome</keyword>
<gene>
    <name evidence="2" type="ORF">NDU88_004306</name>
</gene>
<organism evidence="2 3">
    <name type="scientific">Pleurodeles waltl</name>
    <name type="common">Iberian ribbed newt</name>
    <dbReference type="NCBI Taxonomy" id="8319"/>
    <lineage>
        <taxon>Eukaryota</taxon>
        <taxon>Metazoa</taxon>
        <taxon>Chordata</taxon>
        <taxon>Craniata</taxon>
        <taxon>Vertebrata</taxon>
        <taxon>Euteleostomi</taxon>
        <taxon>Amphibia</taxon>
        <taxon>Batrachia</taxon>
        <taxon>Caudata</taxon>
        <taxon>Salamandroidea</taxon>
        <taxon>Salamandridae</taxon>
        <taxon>Pleurodelinae</taxon>
        <taxon>Pleurodeles</taxon>
    </lineage>
</organism>
<dbReference type="EMBL" id="JANPWB010000004">
    <property type="protein sequence ID" value="KAJ1195023.1"/>
    <property type="molecule type" value="Genomic_DNA"/>
</dbReference>
<evidence type="ECO:0000256" key="1">
    <source>
        <dbReference type="SAM" id="MobiDB-lite"/>
    </source>
</evidence>
<feature type="region of interest" description="Disordered" evidence="1">
    <location>
        <begin position="56"/>
        <end position="75"/>
    </location>
</feature>
<dbReference type="Proteomes" id="UP001066276">
    <property type="component" value="Chromosome 2_2"/>
</dbReference>
<proteinExistence type="predicted"/>